<dbReference type="AlphaFoldDB" id="A0A9Q1GH02"/>
<feature type="compositionally biased region" description="Polar residues" evidence="1">
    <location>
        <begin position="7"/>
        <end position="18"/>
    </location>
</feature>
<evidence type="ECO:0000313" key="3">
    <source>
        <dbReference type="Proteomes" id="UP001153076"/>
    </source>
</evidence>
<gene>
    <name evidence="2" type="ORF">Cgig2_026463</name>
</gene>
<organism evidence="2 3">
    <name type="scientific">Carnegiea gigantea</name>
    <dbReference type="NCBI Taxonomy" id="171969"/>
    <lineage>
        <taxon>Eukaryota</taxon>
        <taxon>Viridiplantae</taxon>
        <taxon>Streptophyta</taxon>
        <taxon>Embryophyta</taxon>
        <taxon>Tracheophyta</taxon>
        <taxon>Spermatophyta</taxon>
        <taxon>Magnoliopsida</taxon>
        <taxon>eudicotyledons</taxon>
        <taxon>Gunneridae</taxon>
        <taxon>Pentapetalae</taxon>
        <taxon>Caryophyllales</taxon>
        <taxon>Cactineae</taxon>
        <taxon>Cactaceae</taxon>
        <taxon>Cactoideae</taxon>
        <taxon>Echinocereeae</taxon>
        <taxon>Carnegiea</taxon>
    </lineage>
</organism>
<proteinExistence type="predicted"/>
<feature type="compositionally biased region" description="Polar residues" evidence="1">
    <location>
        <begin position="105"/>
        <end position="127"/>
    </location>
</feature>
<name>A0A9Q1GH02_9CARY</name>
<feature type="region of interest" description="Disordered" evidence="1">
    <location>
        <begin position="181"/>
        <end position="202"/>
    </location>
</feature>
<protein>
    <submittedName>
        <fullName evidence="2">Uncharacterized protein</fullName>
    </submittedName>
</protein>
<feature type="compositionally biased region" description="Basic and acidic residues" evidence="1">
    <location>
        <begin position="181"/>
        <end position="190"/>
    </location>
</feature>
<evidence type="ECO:0000256" key="1">
    <source>
        <dbReference type="SAM" id="MobiDB-lite"/>
    </source>
</evidence>
<sequence length="226" mass="24387">MLGGQSQGRYSLTPSTEKWVTMSPKKRGRVLSLSRCNNGLQILSKATSLTINIISELTSPSIKIISNQPSILQPPPFAPQAATQGTMPIHDVPIVEGIPQKAPSPVTSPHLQDGTSQENPSHAQDASLSATQPAYLALLGANDSTHLQDASSASPLGDAHPEDEDIDMFFNFENKNEAHISADSTKKAKLDPPFASRLPPPRGFVEIYESGNVEEENQNFTEFQTT</sequence>
<keyword evidence="3" id="KW-1185">Reference proteome</keyword>
<evidence type="ECO:0000313" key="2">
    <source>
        <dbReference type="EMBL" id="KAJ8420742.1"/>
    </source>
</evidence>
<reference evidence="2" key="1">
    <citation type="submission" date="2022-04" db="EMBL/GenBank/DDBJ databases">
        <title>Carnegiea gigantea Genome sequencing and assembly v2.</title>
        <authorList>
            <person name="Copetti D."/>
            <person name="Sanderson M.J."/>
            <person name="Burquez A."/>
            <person name="Wojciechowski M.F."/>
        </authorList>
    </citation>
    <scope>NUCLEOTIDE SEQUENCE</scope>
    <source>
        <strain evidence="2">SGP5-SGP5p</strain>
        <tissue evidence="2">Aerial part</tissue>
    </source>
</reference>
<comment type="caution">
    <text evidence="2">The sequence shown here is derived from an EMBL/GenBank/DDBJ whole genome shotgun (WGS) entry which is preliminary data.</text>
</comment>
<dbReference type="Proteomes" id="UP001153076">
    <property type="component" value="Unassembled WGS sequence"/>
</dbReference>
<dbReference type="EMBL" id="JAKOGI010003184">
    <property type="protein sequence ID" value="KAJ8420742.1"/>
    <property type="molecule type" value="Genomic_DNA"/>
</dbReference>
<feature type="region of interest" description="Disordered" evidence="1">
    <location>
        <begin position="1"/>
        <end position="24"/>
    </location>
</feature>
<accession>A0A9Q1GH02</accession>
<feature type="region of interest" description="Disordered" evidence="1">
    <location>
        <begin position="97"/>
        <end position="127"/>
    </location>
</feature>